<comment type="similarity">
    <text evidence="2">Belongs to the protein kinase superfamily. RIO-type Ser/Thr kinase family.</text>
</comment>
<name>M1KB07_ENCCN</name>
<gene>
    <name evidence="14" type="ORF">ECU09_1260</name>
</gene>
<comment type="catalytic activity">
    <reaction evidence="12">
        <text>L-seryl-[protein] + ATP = O-phospho-L-seryl-[protein] + ADP + H(+)</text>
        <dbReference type="Rhea" id="RHEA:17989"/>
        <dbReference type="Rhea" id="RHEA-COMP:9863"/>
        <dbReference type="Rhea" id="RHEA-COMP:11604"/>
        <dbReference type="ChEBI" id="CHEBI:15378"/>
        <dbReference type="ChEBI" id="CHEBI:29999"/>
        <dbReference type="ChEBI" id="CHEBI:30616"/>
        <dbReference type="ChEBI" id="CHEBI:83421"/>
        <dbReference type="ChEBI" id="CHEBI:456216"/>
        <dbReference type="EC" id="2.7.11.1"/>
    </reaction>
</comment>
<dbReference type="InterPro" id="IPR030484">
    <property type="entry name" value="Rio2"/>
</dbReference>
<dbReference type="InterPro" id="IPR000687">
    <property type="entry name" value="RIO_kinase"/>
</dbReference>
<dbReference type="SMART" id="SM00090">
    <property type="entry name" value="RIO"/>
    <property type="match status" value="1"/>
</dbReference>
<dbReference type="InterPro" id="IPR036390">
    <property type="entry name" value="WH_DNA-bd_sf"/>
</dbReference>
<keyword evidence="8" id="KW-0418">Kinase</keyword>
<evidence type="ECO:0000256" key="6">
    <source>
        <dbReference type="ARBA" id="ARBA00022723"/>
    </source>
</evidence>
<comment type="catalytic activity">
    <reaction evidence="11">
        <text>L-threonyl-[protein] + ATP = O-phospho-L-threonyl-[protein] + ADP + H(+)</text>
        <dbReference type="Rhea" id="RHEA:46608"/>
        <dbReference type="Rhea" id="RHEA-COMP:11060"/>
        <dbReference type="Rhea" id="RHEA-COMP:11605"/>
        <dbReference type="ChEBI" id="CHEBI:15378"/>
        <dbReference type="ChEBI" id="CHEBI:30013"/>
        <dbReference type="ChEBI" id="CHEBI:30616"/>
        <dbReference type="ChEBI" id="CHEBI:61977"/>
        <dbReference type="ChEBI" id="CHEBI:456216"/>
        <dbReference type="EC" id="2.7.11.1"/>
    </reaction>
</comment>
<dbReference type="EC" id="2.7.11.1" evidence="3"/>
<dbReference type="InterPro" id="IPR018935">
    <property type="entry name" value="RIO_kinase_CS"/>
</dbReference>
<sequence length="326" mass="37612">MKLVTDGVWSLSRMHLRILRTAEECMRSHAIVPFDVLKSRSRIKGNFMEHAIDLCKLKFLSYVENGYKLTYSGHDCLAINTLRQRGLEAMGEKVGVGKESDIYLGVYGGRESILKFHRLGRISFRNVRRNRRYGGEGTDWLELSRISCQREVMYLEKFKDMDVPAVFDHDRHVVVQEFLDYLPLYKTRVSNVRTICYLMIGFIKDLWKRGYVHGDFNEFNVLVKDDIKVIDFPQCIQSSDERAVYYLRRDLECVLAYFRKKYGYEPEDGCSRFMDELGVGGRSHGPHRPGVEDLSACSTAESGVQKEMELLGLRVDDVSALDGRSA</sequence>
<dbReference type="InterPro" id="IPR015285">
    <property type="entry name" value="RIO2_wHTH_N"/>
</dbReference>
<dbReference type="VEuPathDB" id="MicrosporidiaDB:AEWQ_091260"/>
<dbReference type="InterPro" id="IPR036388">
    <property type="entry name" value="WH-like_DNA-bd_sf"/>
</dbReference>
<dbReference type="GO" id="GO:0030490">
    <property type="term" value="P:maturation of SSU-rRNA"/>
    <property type="evidence" value="ECO:0007669"/>
    <property type="project" value="TreeGrafter"/>
</dbReference>
<dbReference type="SUPFAM" id="SSF56112">
    <property type="entry name" value="Protein kinase-like (PK-like)"/>
    <property type="match status" value="1"/>
</dbReference>
<evidence type="ECO:0000256" key="4">
    <source>
        <dbReference type="ARBA" id="ARBA00022527"/>
    </source>
</evidence>
<dbReference type="InterPro" id="IPR011009">
    <property type="entry name" value="Kinase-like_dom_sf"/>
</dbReference>
<dbReference type="GO" id="GO:0046872">
    <property type="term" value="F:metal ion binding"/>
    <property type="evidence" value="ECO:0007669"/>
    <property type="project" value="UniProtKB-KW"/>
</dbReference>
<evidence type="ECO:0000256" key="11">
    <source>
        <dbReference type="ARBA" id="ARBA00047899"/>
    </source>
</evidence>
<dbReference type="InterPro" id="IPR018934">
    <property type="entry name" value="RIO_dom"/>
</dbReference>
<dbReference type="SUPFAM" id="SSF46785">
    <property type="entry name" value="Winged helix' DNA-binding domain"/>
    <property type="match status" value="1"/>
</dbReference>
<organism evidence="14">
    <name type="scientific">Encephalitozoon cuniculi</name>
    <name type="common">Microsporidian parasite</name>
    <dbReference type="NCBI Taxonomy" id="6035"/>
    <lineage>
        <taxon>Eukaryota</taxon>
        <taxon>Fungi</taxon>
        <taxon>Fungi incertae sedis</taxon>
        <taxon>Microsporidia</taxon>
        <taxon>Unikaryonidae</taxon>
        <taxon>Encephalitozoon</taxon>
    </lineage>
</organism>
<dbReference type="VEuPathDB" id="MicrosporidiaDB:AEWR_091240"/>
<proteinExistence type="inferred from homology"/>
<dbReference type="PROSITE" id="PS01245">
    <property type="entry name" value="RIO1"/>
    <property type="match status" value="1"/>
</dbReference>
<keyword evidence="10" id="KW-0460">Magnesium</keyword>
<evidence type="ECO:0000256" key="8">
    <source>
        <dbReference type="ARBA" id="ARBA00022777"/>
    </source>
</evidence>
<evidence type="ECO:0000256" key="7">
    <source>
        <dbReference type="ARBA" id="ARBA00022741"/>
    </source>
</evidence>
<dbReference type="Gene3D" id="3.30.200.20">
    <property type="entry name" value="Phosphorylase Kinase, domain 1"/>
    <property type="match status" value="1"/>
</dbReference>
<evidence type="ECO:0000313" key="14">
    <source>
        <dbReference type="EMBL" id="AGE96512.1"/>
    </source>
</evidence>
<dbReference type="Gene3D" id="1.10.510.10">
    <property type="entry name" value="Transferase(Phosphotransferase) domain 1"/>
    <property type="match status" value="1"/>
</dbReference>
<evidence type="ECO:0000259" key="13">
    <source>
        <dbReference type="SMART" id="SM00090"/>
    </source>
</evidence>
<dbReference type="GO" id="GO:0004674">
    <property type="term" value="F:protein serine/threonine kinase activity"/>
    <property type="evidence" value="ECO:0007669"/>
    <property type="project" value="UniProtKB-KW"/>
</dbReference>
<dbReference type="EMBL" id="KC513621">
    <property type="protein sequence ID" value="AGE96512.1"/>
    <property type="molecule type" value="Genomic_DNA"/>
</dbReference>
<feature type="domain" description="RIO kinase" evidence="13">
    <location>
        <begin position="65"/>
        <end position="275"/>
    </location>
</feature>
<dbReference type="PANTHER" id="PTHR45852:SF1">
    <property type="entry name" value="SERINE_THREONINE-PROTEIN KINASE RIO2"/>
    <property type="match status" value="1"/>
</dbReference>
<evidence type="ECO:0000256" key="9">
    <source>
        <dbReference type="ARBA" id="ARBA00022840"/>
    </source>
</evidence>
<dbReference type="GO" id="GO:0005524">
    <property type="term" value="F:ATP binding"/>
    <property type="evidence" value="ECO:0007669"/>
    <property type="project" value="UniProtKB-KW"/>
</dbReference>
<evidence type="ECO:0000256" key="5">
    <source>
        <dbReference type="ARBA" id="ARBA00022679"/>
    </source>
</evidence>
<evidence type="ECO:0000256" key="12">
    <source>
        <dbReference type="ARBA" id="ARBA00048679"/>
    </source>
</evidence>
<dbReference type="AlphaFoldDB" id="M1KB07"/>
<evidence type="ECO:0000256" key="2">
    <source>
        <dbReference type="ARBA" id="ARBA00009196"/>
    </source>
</evidence>
<dbReference type="GO" id="GO:0030688">
    <property type="term" value="C:preribosome, small subunit precursor"/>
    <property type="evidence" value="ECO:0007669"/>
    <property type="project" value="TreeGrafter"/>
</dbReference>
<dbReference type="Pfam" id="PF09202">
    <property type="entry name" value="Rio2_N"/>
    <property type="match status" value="1"/>
</dbReference>
<evidence type="ECO:0000256" key="10">
    <source>
        <dbReference type="ARBA" id="ARBA00022842"/>
    </source>
</evidence>
<evidence type="ECO:0000256" key="1">
    <source>
        <dbReference type="ARBA" id="ARBA00001946"/>
    </source>
</evidence>
<keyword evidence="9" id="KW-0067">ATP-binding</keyword>
<keyword evidence="5" id="KW-0808">Transferase</keyword>
<keyword evidence="4" id="KW-0723">Serine/threonine-protein kinase</keyword>
<dbReference type="CDD" id="cd05144">
    <property type="entry name" value="RIO2_C"/>
    <property type="match status" value="1"/>
</dbReference>
<dbReference type="VEuPathDB" id="MicrosporidiaDB:AEWD_091270"/>
<comment type="cofactor">
    <cofactor evidence="1">
        <name>Mg(2+)</name>
        <dbReference type="ChEBI" id="CHEBI:18420"/>
    </cofactor>
</comment>
<dbReference type="Gene3D" id="1.10.10.10">
    <property type="entry name" value="Winged helix-like DNA-binding domain superfamily/Winged helix DNA-binding domain"/>
    <property type="match status" value="1"/>
</dbReference>
<dbReference type="Pfam" id="PF01163">
    <property type="entry name" value="RIO1"/>
    <property type="match status" value="1"/>
</dbReference>
<dbReference type="VEuPathDB" id="MicrosporidiaDB:M970_091240"/>
<dbReference type="GO" id="GO:0005829">
    <property type="term" value="C:cytosol"/>
    <property type="evidence" value="ECO:0007669"/>
    <property type="project" value="TreeGrafter"/>
</dbReference>
<keyword evidence="6" id="KW-0479">Metal-binding</keyword>
<accession>M1KB07</accession>
<keyword evidence="7" id="KW-0547">Nucleotide-binding</keyword>
<dbReference type="VEuPathDB" id="MicrosporidiaDB:ECU09_1260"/>
<dbReference type="PANTHER" id="PTHR45852">
    <property type="entry name" value="SER/THR-PROTEIN KINASE RIO2"/>
    <property type="match status" value="1"/>
</dbReference>
<evidence type="ECO:0000256" key="3">
    <source>
        <dbReference type="ARBA" id="ARBA00012513"/>
    </source>
</evidence>
<protein>
    <recommendedName>
        <fullName evidence="3">non-specific serine/threonine protein kinase</fullName>
        <ecNumber evidence="3">2.7.11.1</ecNumber>
    </recommendedName>
</protein>
<reference evidence="14" key="1">
    <citation type="journal article" date="2013" name="Eukaryot. Cell">
        <title>Extremely Reduced Levels of Heterozygosity in the Vertebrate Pathogen Encephalitozoon cuniculi.</title>
        <authorList>
            <person name="Selman M."/>
            <person name="Sak B."/>
            <person name="Kvac M."/>
            <person name="Farinelli L."/>
            <person name="Weiss L.M."/>
            <person name="Corradi N."/>
        </authorList>
    </citation>
    <scope>NUCLEOTIDE SEQUENCE</scope>
</reference>